<accession>A0AAP0GDF0</accession>
<evidence type="ECO:0000256" key="1">
    <source>
        <dbReference type="SAM" id="MobiDB-lite"/>
    </source>
</evidence>
<gene>
    <name evidence="2" type="ORF">KSP39_PZI004434</name>
</gene>
<protein>
    <submittedName>
        <fullName evidence="2">Uncharacterized protein</fullName>
    </submittedName>
</protein>
<evidence type="ECO:0000313" key="2">
    <source>
        <dbReference type="EMBL" id="KAK8952480.1"/>
    </source>
</evidence>
<reference evidence="2 3" key="1">
    <citation type="journal article" date="2022" name="Nat. Plants">
        <title>Genomes of leafy and leafless Platanthera orchids illuminate the evolution of mycoheterotrophy.</title>
        <authorList>
            <person name="Li M.H."/>
            <person name="Liu K.W."/>
            <person name="Li Z."/>
            <person name="Lu H.C."/>
            <person name="Ye Q.L."/>
            <person name="Zhang D."/>
            <person name="Wang J.Y."/>
            <person name="Li Y.F."/>
            <person name="Zhong Z.M."/>
            <person name="Liu X."/>
            <person name="Yu X."/>
            <person name="Liu D.K."/>
            <person name="Tu X.D."/>
            <person name="Liu B."/>
            <person name="Hao Y."/>
            <person name="Liao X.Y."/>
            <person name="Jiang Y.T."/>
            <person name="Sun W.H."/>
            <person name="Chen J."/>
            <person name="Chen Y.Q."/>
            <person name="Ai Y."/>
            <person name="Zhai J.W."/>
            <person name="Wu S.S."/>
            <person name="Zhou Z."/>
            <person name="Hsiao Y.Y."/>
            <person name="Wu W.L."/>
            <person name="Chen Y.Y."/>
            <person name="Lin Y.F."/>
            <person name="Hsu J.L."/>
            <person name="Li C.Y."/>
            <person name="Wang Z.W."/>
            <person name="Zhao X."/>
            <person name="Zhong W.Y."/>
            <person name="Ma X.K."/>
            <person name="Ma L."/>
            <person name="Huang J."/>
            <person name="Chen G.Z."/>
            <person name="Huang M.Z."/>
            <person name="Huang L."/>
            <person name="Peng D.H."/>
            <person name="Luo Y.B."/>
            <person name="Zou S.Q."/>
            <person name="Chen S.P."/>
            <person name="Lan S."/>
            <person name="Tsai W.C."/>
            <person name="Van de Peer Y."/>
            <person name="Liu Z.J."/>
        </authorList>
    </citation>
    <scope>NUCLEOTIDE SEQUENCE [LARGE SCALE GENOMIC DNA]</scope>
    <source>
        <strain evidence="2">Lor287</strain>
    </source>
</reference>
<sequence>MASPSRRDVYSRRGKGKERAMRTVFANLAFYAEAFVPNEKERCRRFQEGLRDSIRSVLVPMEIADYGALVQKARLMEIDAEKTQRRRDFAKKRSSWSSSSSTAKPCSEITCSRKDTFVSQN</sequence>
<proteinExistence type="predicted"/>
<dbReference type="AlphaFoldDB" id="A0AAP0GDF0"/>
<comment type="caution">
    <text evidence="2">The sequence shown here is derived from an EMBL/GenBank/DDBJ whole genome shotgun (WGS) entry which is preliminary data.</text>
</comment>
<name>A0AAP0GDF0_9ASPA</name>
<evidence type="ECO:0000313" key="3">
    <source>
        <dbReference type="Proteomes" id="UP001418222"/>
    </source>
</evidence>
<feature type="region of interest" description="Disordered" evidence="1">
    <location>
        <begin position="82"/>
        <end position="107"/>
    </location>
</feature>
<dbReference type="EMBL" id="JBBWWQ010000003">
    <property type="protein sequence ID" value="KAK8952480.1"/>
    <property type="molecule type" value="Genomic_DNA"/>
</dbReference>
<dbReference type="Proteomes" id="UP001418222">
    <property type="component" value="Unassembled WGS sequence"/>
</dbReference>
<keyword evidence="3" id="KW-1185">Reference proteome</keyword>
<organism evidence="2 3">
    <name type="scientific">Platanthera zijinensis</name>
    <dbReference type="NCBI Taxonomy" id="2320716"/>
    <lineage>
        <taxon>Eukaryota</taxon>
        <taxon>Viridiplantae</taxon>
        <taxon>Streptophyta</taxon>
        <taxon>Embryophyta</taxon>
        <taxon>Tracheophyta</taxon>
        <taxon>Spermatophyta</taxon>
        <taxon>Magnoliopsida</taxon>
        <taxon>Liliopsida</taxon>
        <taxon>Asparagales</taxon>
        <taxon>Orchidaceae</taxon>
        <taxon>Orchidoideae</taxon>
        <taxon>Orchideae</taxon>
        <taxon>Orchidinae</taxon>
        <taxon>Platanthera</taxon>
    </lineage>
</organism>